<protein>
    <submittedName>
        <fullName evidence="1 2">Uncharacterized protein</fullName>
    </submittedName>
</protein>
<reference evidence="1 3" key="1">
    <citation type="journal article" date="2014" name="BMC Genomics">
        <title>Genome sequence of Anopheles sinensis provides insight into genetics basis of mosquito competence for malaria parasites.</title>
        <authorList>
            <person name="Zhou D."/>
            <person name="Zhang D."/>
            <person name="Ding G."/>
            <person name="Shi L."/>
            <person name="Hou Q."/>
            <person name="Ye Y."/>
            <person name="Xu Y."/>
            <person name="Zhou H."/>
            <person name="Xiong C."/>
            <person name="Li S."/>
            <person name="Yu J."/>
            <person name="Hong S."/>
            <person name="Yu X."/>
            <person name="Zou P."/>
            <person name="Chen C."/>
            <person name="Chang X."/>
            <person name="Wang W."/>
            <person name="Lv Y."/>
            <person name="Sun Y."/>
            <person name="Ma L."/>
            <person name="Shen B."/>
            <person name="Zhu C."/>
        </authorList>
    </citation>
    <scope>NUCLEOTIDE SEQUENCE [LARGE SCALE GENOMIC DNA]</scope>
</reference>
<keyword evidence="3" id="KW-1185">Reference proteome</keyword>
<proteinExistence type="predicted"/>
<name>A0A084VEL2_ANOSI</name>
<evidence type="ECO:0000313" key="2">
    <source>
        <dbReference type="EnsemblMetazoa" id="ASIC003572-PA"/>
    </source>
</evidence>
<organism evidence="1">
    <name type="scientific">Anopheles sinensis</name>
    <name type="common">Mosquito</name>
    <dbReference type="NCBI Taxonomy" id="74873"/>
    <lineage>
        <taxon>Eukaryota</taxon>
        <taxon>Metazoa</taxon>
        <taxon>Ecdysozoa</taxon>
        <taxon>Arthropoda</taxon>
        <taxon>Hexapoda</taxon>
        <taxon>Insecta</taxon>
        <taxon>Pterygota</taxon>
        <taxon>Neoptera</taxon>
        <taxon>Endopterygota</taxon>
        <taxon>Diptera</taxon>
        <taxon>Nematocera</taxon>
        <taxon>Culicoidea</taxon>
        <taxon>Culicidae</taxon>
        <taxon>Anophelinae</taxon>
        <taxon>Anopheles</taxon>
    </lineage>
</organism>
<dbReference type="Proteomes" id="UP000030765">
    <property type="component" value="Unassembled WGS sequence"/>
</dbReference>
<dbReference type="EnsemblMetazoa" id="ASIC003572-RA">
    <property type="protein sequence ID" value="ASIC003572-PA"/>
    <property type="gene ID" value="ASIC003572"/>
</dbReference>
<evidence type="ECO:0000313" key="1">
    <source>
        <dbReference type="EMBL" id="KFB36406.1"/>
    </source>
</evidence>
<dbReference type="AlphaFoldDB" id="A0A084VEL2"/>
<reference evidence="2" key="2">
    <citation type="submission" date="2020-05" db="UniProtKB">
        <authorList>
            <consortium name="EnsemblMetazoa"/>
        </authorList>
    </citation>
    <scope>IDENTIFICATION</scope>
</reference>
<sequence>MRFLTKTHCAEDAVAVSTLSRLSVSVSDFIAFGAATFFRQLQFGPNVARRVPIGRARARSFKRSSFTTFSAFLLFRLRRNISHQSAPNQHFLRGCDPFFCPHSEESLVIPLNIICSPIRRAVPFGGT</sequence>
<gene>
    <name evidence="1" type="ORF">ZHAS_00003572</name>
</gene>
<dbReference type="EMBL" id="KE524778">
    <property type="protein sequence ID" value="KFB36406.1"/>
    <property type="molecule type" value="Genomic_DNA"/>
</dbReference>
<evidence type="ECO:0000313" key="3">
    <source>
        <dbReference type="Proteomes" id="UP000030765"/>
    </source>
</evidence>
<dbReference type="EMBL" id="ATLV01012280">
    <property type="status" value="NOT_ANNOTATED_CDS"/>
    <property type="molecule type" value="Genomic_DNA"/>
</dbReference>
<accession>A0A084VEL2</accession>
<dbReference type="VEuPathDB" id="VectorBase:ASIC003572"/>